<dbReference type="EMBL" id="JBHLTR010000004">
    <property type="protein sequence ID" value="MFC0558326.1"/>
    <property type="molecule type" value="Genomic_DNA"/>
</dbReference>
<organism evidence="3 4">
    <name type="scientific">Halalkalibacter alkalisediminis</name>
    <dbReference type="NCBI Taxonomy" id="935616"/>
    <lineage>
        <taxon>Bacteria</taxon>
        <taxon>Bacillati</taxon>
        <taxon>Bacillota</taxon>
        <taxon>Bacilli</taxon>
        <taxon>Bacillales</taxon>
        <taxon>Bacillaceae</taxon>
        <taxon>Halalkalibacter</taxon>
    </lineage>
</organism>
<evidence type="ECO:0008006" key="5">
    <source>
        <dbReference type="Google" id="ProtNLM"/>
    </source>
</evidence>
<dbReference type="RefSeq" id="WP_273840994.1">
    <property type="nucleotide sequence ID" value="NZ_JAQQWT010000003.1"/>
</dbReference>
<feature type="compositionally biased region" description="Basic and acidic residues" evidence="1">
    <location>
        <begin position="244"/>
        <end position="263"/>
    </location>
</feature>
<gene>
    <name evidence="3" type="ORF">ACFFH4_04605</name>
</gene>
<feature type="compositionally biased region" description="Polar residues" evidence="1">
    <location>
        <begin position="264"/>
        <end position="280"/>
    </location>
</feature>
<evidence type="ECO:0000313" key="3">
    <source>
        <dbReference type="EMBL" id="MFC0558326.1"/>
    </source>
</evidence>
<feature type="compositionally biased region" description="Basic and acidic residues" evidence="1">
    <location>
        <begin position="177"/>
        <end position="198"/>
    </location>
</feature>
<feature type="signal peptide" evidence="2">
    <location>
        <begin position="1"/>
        <end position="21"/>
    </location>
</feature>
<proteinExistence type="predicted"/>
<evidence type="ECO:0000313" key="4">
    <source>
        <dbReference type="Proteomes" id="UP001589833"/>
    </source>
</evidence>
<feature type="chain" id="PRO_5046437533" description="DUF5667 domain-containing protein" evidence="2">
    <location>
        <begin position="22"/>
        <end position="280"/>
    </location>
</feature>
<feature type="region of interest" description="Disordered" evidence="1">
    <location>
        <begin position="177"/>
        <end position="280"/>
    </location>
</feature>
<dbReference type="Proteomes" id="UP001589833">
    <property type="component" value="Unassembled WGS sequence"/>
</dbReference>
<keyword evidence="4" id="KW-1185">Reference proteome</keyword>
<keyword evidence="2" id="KW-0732">Signal</keyword>
<sequence>MKKMLALLVVGLFFTGQTAYANEVTVAYEQKINASEVDSIKTEDVFVDSELIGFVDIFQEVALELSSSENERLMLLVEFIAQKNNRLQVLITEERFAEATAMLQKYNNEIDEIQELLDRPYKEELEAEELNVYKKTEEQLAEKISMRGVNLKELLESGDLPAPALAGIEKALANQERAEEKRQLAQERKEHRKAEKKASKQGNEEEVVVTTGEEKEITGTSVQKQNGKAEKAQKAQDQVGNQAEKGKEKAAKAQEKGKDRAEKAQQTSGQQSKGNNGKDK</sequence>
<reference evidence="3 4" key="1">
    <citation type="submission" date="2024-09" db="EMBL/GenBank/DDBJ databases">
        <authorList>
            <person name="Sun Q."/>
            <person name="Mori K."/>
        </authorList>
    </citation>
    <scope>NUCLEOTIDE SEQUENCE [LARGE SCALE GENOMIC DNA]</scope>
    <source>
        <strain evidence="3 4">NCAIM B.02301</strain>
    </source>
</reference>
<evidence type="ECO:0000256" key="1">
    <source>
        <dbReference type="SAM" id="MobiDB-lite"/>
    </source>
</evidence>
<comment type="caution">
    <text evidence="3">The sequence shown here is derived from an EMBL/GenBank/DDBJ whole genome shotgun (WGS) entry which is preliminary data.</text>
</comment>
<name>A0ABV6NC83_9BACI</name>
<accession>A0ABV6NC83</accession>
<evidence type="ECO:0000256" key="2">
    <source>
        <dbReference type="SAM" id="SignalP"/>
    </source>
</evidence>
<protein>
    <recommendedName>
        <fullName evidence="5">DUF5667 domain-containing protein</fullName>
    </recommendedName>
</protein>